<feature type="signal peptide" evidence="1">
    <location>
        <begin position="1"/>
        <end position="21"/>
    </location>
</feature>
<proteinExistence type="predicted"/>
<dbReference type="Gene3D" id="3.20.20.80">
    <property type="entry name" value="Glycosidases"/>
    <property type="match status" value="1"/>
</dbReference>
<dbReference type="AlphaFoldDB" id="A0A439DG20"/>
<dbReference type="STRING" id="363999.A0A439DG20"/>
<evidence type="ECO:0008006" key="4">
    <source>
        <dbReference type="Google" id="ProtNLM"/>
    </source>
</evidence>
<organism evidence="2 3">
    <name type="scientific">Xylaria grammica</name>
    <dbReference type="NCBI Taxonomy" id="363999"/>
    <lineage>
        <taxon>Eukaryota</taxon>
        <taxon>Fungi</taxon>
        <taxon>Dikarya</taxon>
        <taxon>Ascomycota</taxon>
        <taxon>Pezizomycotina</taxon>
        <taxon>Sordariomycetes</taxon>
        <taxon>Xylariomycetidae</taxon>
        <taxon>Xylariales</taxon>
        <taxon>Xylariaceae</taxon>
        <taxon>Xylaria</taxon>
    </lineage>
</organism>
<protein>
    <recommendedName>
        <fullName evidence="4">Mutanase</fullName>
    </recommendedName>
</protein>
<evidence type="ECO:0000256" key="1">
    <source>
        <dbReference type="SAM" id="SignalP"/>
    </source>
</evidence>
<comment type="caution">
    <text evidence="2">The sequence shown here is derived from an EMBL/GenBank/DDBJ whole genome shotgun (WGS) entry which is preliminary data.</text>
</comment>
<sequence>MAKRFVAALLAAVPWLVEAQAEKPVYAHFIVGIVEDYTVEDWKTDIAQAQAIGIDGFALNCAPERIDDYTPKQLANAYQAAEELDFKVFISFDFAYWTTGDTEAITEIVGNYSSHPAQAYYSMSTYPHNFSIFIVARLNHDGAIVSTFVGDSMDWNAVKNALPDQKITALPNIQDPAFLANAQTGLDGAFSWYAWPTDGGNSIIPGPMTTVWDDKFIENLDGRPYMAPVSPWFFTHFNTKNWVFICEDQPNLRWEQMLALKPALVEIVTWNDFGESHYISDDQPSHSDDGSGAWATGYPHAGFRTLWAPYIAAYKSGADKPTVKSDELVYWYRTTPKDTVCTSDSLGPPNGIEYLADVVFVATMLTEPAELTVTSGGNEPVTVTVDAGIITTNFTMGVGQQSFSVSRDGTEILSGTSEKDIASSCETYNYNPYVGVLSA</sequence>
<feature type="chain" id="PRO_5019291890" description="Mutanase" evidence="1">
    <location>
        <begin position="22"/>
        <end position="439"/>
    </location>
</feature>
<dbReference type="GO" id="GO:0051118">
    <property type="term" value="F:glucan endo-1,3-alpha-glucosidase activity"/>
    <property type="evidence" value="ECO:0007669"/>
    <property type="project" value="InterPro"/>
</dbReference>
<dbReference type="EMBL" id="RYZI01000029">
    <property type="protein sequence ID" value="RWA13351.1"/>
    <property type="molecule type" value="Genomic_DNA"/>
</dbReference>
<gene>
    <name evidence="2" type="ORF">EKO27_g1784</name>
</gene>
<dbReference type="Proteomes" id="UP000286045">
    <property type="component" value="Unassembled WGS sequence"/>
</dbReference>
<dbReference type="CDD" id="cd11577">
    <property type="entry name" value="GH71"/>
    <property type="match status" value="1"/>
</dbReference>
<dbReference type="InterPro" id="IPR005197">
    <property type="entry name" value="Glyco_hydro_71"/>
</dbReference>
<evidence type="ECO:0000313" key="2">
    <source>
        <dbReference type="EMBL" id="RWA13351.1"/>
    </source>
</evidence>
<name>A0A439DG20_9PEZI</name>
<evidence type="ECO:0000313" key="3">
    <source>
        <dbReference type="Proteomes" id="UP000286045"/>
    </source>
</evidence>
<accession>A0A439DG20</accession>
<reference evidence="2 3" key="1">
    <citation type="submission" date="2018-12" db="EMBL/GenBank/DDBJ databases">
        <title>Draft genome sequence of Xylaria grammica IHI A82.</title>
        <authorList>
            <person name="Buettner E."/>
            <person name="Kellner H."/>
        </authorList>
    </citation>
    <scope>NUCLEOTIDE SEQUENCE [LARGE SCALE GENOMIC DNA]</scope>
    <source>
        <strain evidence="2 3">IHI A82</strain>
    </source>
</reference>
<keyword evidence="1" id="KW-0732">Signal</keyword>
<keyword evidence="3" id="KW-1185">Reference proteome</keyword>
<dbReference type="Pfam" id="PF03659">
    <property type="entry name" value="Glyco_hydro_71"/>
    <property type="match status" value="1"/>
</dbReference>